<dbReference type="CDD" id="cd09272">
    <property type="entry name" value="RNase_HI_RT_Ty1"/>
    <property type="match status" value="1"/>
</dbReference>
<dbReference type="InterPro" id="IPR001584">
    <property type="entry name" value="Integrase_cat-core"/>
</dbReference>
<sequence length="1112" mass="127097">MKKKCRKYKKWLDKQKTKGNSEQILVCFESNLVDFSHDSWWLDSDASIHVANSLQGFIRRRLPSKDEMKVFVGNGEKVQVEFIGTVRIELDFGFILELDEVVYIPSMKKSLISVTRLVQSKFNLNFDGTGCSIFKNKELIGKARLVDGMFQLNCKRTDFEVNTVQTKTSNGVYYELWHKRLGHISRERINQLCKESILPPMNHNSQNEICIECVKGKLTNLRKKGAIGSKGVLELIHTDICGPFPNPTHEGFTYFITFTDDFSRFGHVYLIKEKSSALDMFKIYKAEVENQLNLKIKVVRSDRGGEYYGRFDETGRNPGAFAKFLQQEGIIAQYKNPGTPQQNGISERRNRTLKDMIRSMMSCANLPIFLWGEALKTANYVLNRVPTKSINQIPYEIWNGRKPSLKHLRTWGCKAEAKSYNPAEKKLDPKTISCHFIGYPERTKGYRFYCPHHTMRFIETSRAVFIETNEEKTAEENFSFEETTADLLTAQGPAEEAARLPQINLNNSQLDQIEITVTNQNETAEPMQMDNDLPLPAENQDTVQTEEGAEIQQNSELRRSHRIRRPALTDDYFVYLQGAEHDINRTEDPMTFKQAMMSEKSENWWAAMKSELNSMGKNGVWELVTLPQGCKPIGCKWVFKTKRNSKGQVDRYKARLVAKGFTQKEGIDYNETFSPVSTKDSLRIIMALVAHFDLHLHQMDVKTAFLNGDLEEEIYMMQPEGFIQEKEKSLVCKLCKSIYGLKQASRQWYLKFNKVVKAYGFTENALDECIYMKTSGRHFIILVLYVDDILLACTNLTLLHDCKSFLFKHFDMTDMAEASYVLGIDISRNRDKGLLGLSQRSYIEKVLKRFNMQDCAGSDIPIAKGDKLSTEQAPKTEQEKLEMADKPYASLVGSLMYAQVCTRPDLAFAVSMLGRFQSNPGQAHWVAGKKVMRYLQRTKDYKLVFKRSENLELQGFADADFAGCQDTLKSTSGFVFMFRGAAVSWRSIKQPLTAGSTMLAEFLACYEATSQAMWLRNFIISLSVVESIHRPIQLWNDNSAAVTFAKGNKRTRGSRLLDVKFIIVKKKISQGYTTIDHIGTEQMIADPLTKGVPNAVFHRHIFSMGLTADKEV</sequence>
<evidence type="ECO:0000256" key="4">
    <source>
        <dbReference type="ARBA" id="ARBA00022801"/>
    </source>
</evidence>
<evidence type="ECO:0000313" key="6">
    <source>
        <dbReference type="EMBL" id="KAI5343633.1"/>
    </source>
</evidence>
<evidence type="ECO:0000259" key="5">
    <source>
        <dbReference type="PROSITE" id="PS50994"/>
    </source>
</evidence>
<dbReference type="InterPro" id="IPR039537">
    <property type="entry name" value="Retrotran_Ty1/copia-like"/>
</dbReference>
<accession>A0AAD4WIC4</accession>
<dbReference type="Proteomes" id="UP001054821">
    <property type="component" value="Chromosome 2"/>
</dbReference>
<evidence type="ECO:0000256" key="3">
    <source>
        <dbReference type="ARBA" id="ARBA00022750"/>
    </source>
</evidence>
<dbReference type="InterPro" id="IPR057670">
    <property type="entry name" value="SH3_retrovirus"/>
</dbReference>
<reference evidence="6 7" key="1">
    <citation type="journal article" date="2022" name="G3 (Bethesda)">
        <title>Whole-genome sequence and methylome profiling of the almond [Prunus dulcis (Mill.) D.A. Webb] cultivar 'Nonpareil'.</title>
        <authorList>
            <person name="D'Amico-Willman K.M."/>
            <person name="Ouma W.Z."/>
            <person name="Meulia T."/>
            <person name="Sideli G.M."/>
            <person name="Gradziel T.M."/>
            <person name="Fresnedo-Ramirez J."/>
        </authorList>
    </citation>
    <scope>NUCLEOTIDE SEQUENCE [LARGE SCALE GENOMIC DNA]</scope>
    <source>
        <strain evidence="6">Clone GOH B32 T37-40</strain>
    </source>
</reference>
<keyword evidence="4" id="KW-0378">Hydrolase</keyword>
<feature type="domain" description="Integrase catalytic" evidence="5">
    <location>
        <begin position="227"/>
        <end position="402"/>
    </location>
</feature>
<dbReference type="InterPro" id="IPR025724">
    <property type="entry name" value="GAG-pre-integrase_dom"/>
</dbReference>
<dbReference type="Pfam" id="PF22936">
    <property type="entry name" value="Pol_BBD"/>
    <property type="match status" value="1"/>
</dbReference>
<dbReference type="Pfam" id="PF13976">
    <property type="entry name" value="gag_pre-integrs"/>
    <property type="match status" value="1"/>
</dbReference>
<dbReference type="GO" id="GO:0046872">
    <property type="term" value="F:metal ion binding"/>
    <property type="evidence" value="ECO:0007669"/>
    <property type="project" value="UniProtKB-KW"/>
</dbReference>
<dbReference type="Pfam" id="PF25597">
    <property type="entry name" value="SH3_retrovirus"/>
    <property type="match status" value="1"/>
</dbReference>
<keyword evidence="7" id="KW-1185">Reference proteome</keyword>
<evidence type="ECO:0000256" key="2">
    <source>
        <dbReference type="ARBA" id="ARBA00022723"/>
    </source>
</evidence>
<gene>
    <name evidence="6" type="ORF">L3X38_011509</name>
</gene>
<dbReference type="PROSITE" id="PS50994">
    <property type="entry name" value="INTEGRASE"/>
    <property type="match status" value="1"/>
</dbReference>
<dbReference type="GO" id="GO:0015074">
    <property type="term" value="P:DNA integration"/>
    <property type="evidence" value="ECO:0007669"/>
    <property type="project" value="InterPro"/>
</dbReference>
<dbReference type="InterPro" id="IPR013103">
    <property type="entry name" value="RVT_2"/>
</dbReference>
<dbReference type="GO" id="GO:0003676">
    <property type="term" value="F:nucleic acid binding"/>
    <property type="evidence" value="ECO:0007669"/>
    <property type="project" value="InterPro"/>
</dbReference>
<dbReference type="PANTHER" id="PTHR42648">
    <property type="entry name" value="TRANSPOSASE, PUTATIVE-RELATED"/>
    <property type="match status" value="1"/>
</dbReference>
<dbReference type="InterPro" id="IPR036397">
    <property type="entry name" value="RNaseH_sf"/>
</dbReference>
<dbReference type="GO" id="GO:0004190">
    <property type="term" value="F:aspartic-type endopeptidase activity"/>
    <property type="evidence" value="ECO:0007669"/>
    <property type="project" value="UniProtKB-KW"/>
</dbReference>
<keyword evidence="3" id="KW-0064">Aspartyl protease</keyword>
<dbReference type="SUPFAM" id="SSF56672">
    <property type="entry name" value="DNA/RNA polymerases"/>
    <property type="match status" value="1"/>
</dbReference>
<dbReference type="InterPro" id="IPR054722">
    <property type="entry name" value="PolX-like_BBD"/>
</dbReference>
<evidence type="ECO:0000313" key="7">
    <source>
        <dbReference type="Proteomes" id="UP001054821"/>
    </source>
</evidence>
<dbReference type="GO" id="GO:0006508">
    <property type="term" value="P:proteolysis"/>
    <property type="evidence" value="ECO:0007669"/>
    <property type="project" value="UniProtKB-KW"/>
</dbReference>
<organism evidence="6 7">
    <name type="scientific">Prunus dulcis</name>
    <name type="common">Almond</name>
    <name type="synonym">Amygdalus dulcis</name>
    <dbReference type="NCBI Taxonomy" id="3755"/>
    <lineage>
        <taxon>Eukaryota</taxon>
        <taxon>Viridiplantae</taxon>
        <taxon>Streptophyta</taxon>
        <taxon>Embryophyta</taxon>
        <taxon>Tracheophyta</taxon>
        <taxon>Spermatophyta</taxon>
        <taxon>Magnoliopsida</taxon>
        <taxon>eudicotyledons</taxon>
        <taxon>Gunneridae</taxon>
        <taxon>Pentapetalae</taxon>
        <taxon>rosids</taxon>
        <taxon>fabids</taxon>
        <taxon>Rosales</taxon>
        <taxon>Rosaceae</taxon>
        <taxon>Amygdaloideae</taxon>
        <taxon>Amygdaleae</taxon>
        <taxon>Prunus</taxon>
    </lineage>
</organism>
<dbReference type="PANTHER" id="PTHR42648:SF28">
    <property type="entry name" value="TRANSPOSON-ENCODED PROTEIN WITH RIBONUCLEASE H-LIKE AND RETROVIRUS ZINC FINGER-LIKE DOMAINS"/>
    <property type="match status" value="1"/>
</dbReference>
<dbReference type="Pfam" id="PF00665">
    <property type="entry name" value="rve"/>
    <property type="match status" value="1"/>
</dbReference>
<dbReference type="InterPro" id="IPR012337">
    <property type="entry name" value="RNaseH-like_sf"/>
</dbReference>
<evidence type="ECO:0000256" key="1">
    <source>
        <dbReference type="ARBA" id="ARBA00022670"/>
    </source>
</evidence>
<name>A0AAD4WIC4_PRUDU</name>
<dbReference type="Gene3D" id="3.30.420.10">
    <property type="entry name" value="Ribonuclease H-like superfamily/Ribonuclease H"/>
    <property type="match status" value="1"/>
</dbReference>
<keyword evidence="1" id="KW-0645">Protease</keyword>
<protein>
    <recommendedName>
        <fullName evidence="5">Integrase catalytic domain-containing protein</fullName>
    </recommendedName>
</protein>
<comment type="caution">
    <text evidence="6">The sequence shown here is derived from an EMBL/GenBank/DDBJ whole genome shotgun (WGS) entry which is preliminary data.</text>
</comment>
<dbReference type="SUPFAM" id="SSF53098">
    <property type="entry name" value="Ribonuclease H-like"/>
    <property type="match status" value="1"/>
</dbReference>
<dbReference type="AlphaFoldDB" id="A0AAD4WIC4"/>
<dbReference type="EMBL" id="JAJFAZ020000002">
    <property type="protein sequence ID" value="KAI5343633.1"/>
    <property type="molecule type" value="Genomic_DNA"/>
</dbReference>
<dbReference type="InterPro" id="IPR043502">
    <property type="entry name" value="DNA/RNA_pol_sf"/>
</dbReference>
<proteinExistence type="predicted"/>
<dbReference type="Pfam" id="PF07727">
    <property type="entry name" value="RVT_2"/>
    <property type="match status" value="1"/>
</dbReference>
<keyword evidence="2" id="KW-0479">Metal-binding</keyword>